<reference evidence="3 4" key="1">
    <citation type="submission" date="2016-11" db="EMBL/GenBank/DDBJ databases">
        <title>Paenibacillus species isolates.</title>
        <authorList>
            <person name="Beno S.M."/>
        </authorList>
    </citation>
    <scope>NUCLEOTIDE SEQUENCE [LARGE SCALE GENOMIC DNA]</scope>
    <source>
        <strain evidence="3 4">FSL H7-0443</strain>
    </source>
</reference>
<dbReference type="SUPFAM" id="SSF55961">
    <property type="entry name" value="Bet v1-like"/>
    <property type="match status" value="1"/>
</dbReference>
<protein>
    <submittedName>
        <fullName evidence="3">Activator of Hsp90 ATPase 1 family protein</fullName>
    </submittedName>
</protein>
<dbReference type="RefSeq" id="WP_076282770.1">
    <property type="nucleotide sequence ID" value="NZ_MPTW01000001.1"/>
</dbReference>
<gene>
    <name evidence="3" type="ORF">BSK65_00005</name>
</gene>
<name>A0A1R0ZNI6_9BACL</name>
<dbReference type="Gene3D" id="3.30.530.20">
    <property type="match status" value="1"/>
</dbReference>
<dbReference type="InterPro" id="IPR023393">
    <property type="entry name" value="START-like_dom_sf"/>
</dbReference>
<dbReference type="InterPro" id="IPR013538">
    <property type="entry name" value="ASHA1/2-like_C"/>
</dbReference>
<feature type="domain" description="Activator of Hsp90 ATPase homologue 1/2-like C-terminal" evidence="2">
    <location>
        <begin position="22"/>
        <end position="131"/>
    </location>
</feature>
<comment type="caution">
    <text evidence="3">The sequence shown here is derived from an EMBL/GenBank/DDBJ whole genome shotgun (WGS) entry which is preliminary data.</text>
</comment>
<evidence type="ECO:0000313" key="4">
    <source>
        <dbReference type="Proteomes" id="UP000187425"/>
    </source>
</evidence>
<dbReference type="OrthoDB" id="9803476at2"/>
<organism evidence="3 4">
    <name type="scientific">Paenibacillus odorifer</name>
    <dbReference type="NCBI Taxonomy" id="189426"/>
    <lineage>
        <taxon>Bacteria</taxon>
        <taxon>Bacillati</taxon>
        <taxon>Bacillota</taxon>
        <taxon>Bacilli</taxon>
        <taxon>Bacillales</taxon>
        <taxon>Paenibacillaceae</taxon>
        <taxon>Paenibacillus</taxon>
    </lineage>
</organism>
<evidence type="ECO:0000313" key="3">
    <source>
        <dbReference type="EMBL" id="OME74128.1"/>
    </source>
</evidence>
<dbReference type="Pfam" id="PF08327">
    <property type="entry name" value="AHSA1"/>
    <property type="match status" value="1"/>
</dbReference>
<accession>A0A1R0ZNI6</accession>
<dbReference type="EMBL" id="MPTW01000001">
    <property type="protein sequence ID" value="OME74128.1"/>
    <property type="molecule type" value="Genomic_DNA"/>
</dbReference>
<comment type="similarity">
    <text evidence="1">Belongs to the AHA1 family.</text>
</comment>
<dbReference type="CDD" id="cd08899">
    <property type="entry name" value="SRPBCC_CalC_Aha1-like_6"/>
    <property type="match status" value="1"/>
</dbReference>
<dbReference type="Proteomes" id="UP000187425">
    <property type="component" value="Unassembled WGS sequence"/>
</dbReference>
<sequence length="159" mass="18712">MIANLKKADDHYVARFERQLKHPASKIWSFLTENEKLALWFTELRVEDLREGGLIKFDMQDGTFEEMTITALQHESVLEFTWDEDSVRFELYPNSDGCLLVLNETIRTLTPHTPRDLAGWHVCLDVIQHLLDGTTLESRKAEWNVWYERYREAISKLGQ</sequence>
<evidence type="ECO:0000259" key="2">
    <source>
        <dbReference type="Pfam" id="PF08327"/>
    </source>
</evidence>
<evidence type="ECO:0000256" key="1">
    <source>
        <dbReference type="ARBA" id="ARBA00006817"/>
    </source>
</evidence>
<proteinExistence type="inferred from homology"/>
<dbReference type="AlphaFoldDB" id="A0A1R0ZNI6"/>